<dbReference type="PROSITE" id="PS51352">
    <property type="entry name" value="THIOREDOXIN_2"/>
    <property type="match status" value="1"/>
</dbReference>
<keyword evidence="4" id="KW-1185">Reference proteome</keyword>
<dbReference type="EMBL" id="RBEE01000004">
    <property type="protein sequence ID" value="RNL55846.1"/>
    <property type="molecule type" value="Genomic_DNA"/>
</dbReference>
<keyword evidence="1" id="KW-0732">Signal</keyword>
<dbReference type="Pfam" id="PF08534">
    <property type="entry name" value="Redoxin"/>
    <property type="match status" value="1"/>
</dbReference>
<dbReference type="CDD" id="cd02966">
    <property type="entry name" value="TlpA_like_family"/>
    <property type="match status" value="1"/>
</dbReference>
<dbReference type="PANTHER" id="PTHR42852:SF13">
    <property type="entry name" value="PROTEIN DIPZ"/>
    <property type="match status" value="1"/>
</dbReference>
<evidence type="ECO:0000256" key="1">
    <source>
        <dbReference type="SAM" id="SignalP"/>
    </source>
</evidence>
<protein>
    <submittedName>
        <fullName evidence="3">TlpA family protein disulfide reductase</fullName>
    </submittedName>
</protein>
<dbReference type="Gene3D" id="3.40.30.10">
    <property type="entry name" value="Glutaredoxin"/>
    <property type="match status" value="1"/>
</dbReference>
<dbReference type="Proteomes" id="UP000274046">
    <property type="component" value="Unassembled WGS sequence"/>
</dbReference>
<dbReference type="InterPro" id="IPR013766">
    <property type="entry name" value="Thioredoxin_domain"/>
</dbReference>
<comment type="caution">
    <text evidence="3">The sequence shown here is derived from an EMBL/GenBank/DDBJ whole genome shotgun (WGS) entry which is preliminary data.</text>
</comment>
<feature type="domain" description="Thioredoxin" evidence="2">
    <location>
        <begin position="271"/>
        <end position="427"/>
    </location>
</feature>
<dbReference type="SUPFAM" id="SSF52833">
    <property type="entry name" value="Thioredoxin-like"/>
    <property type="match status" value="1"/>
</dbReference>
<dbReference type="AlphaFoldDB" id="A0A3N0C1D6"/>
<dbReference type="InterPro" id="IPR036249">
    <property type="entry name" value="Thioredoxin-like_sf"/>
</dbReference>
<dbReference type="OrthoDB" id="616241at2"/>
<dbReference type="InterPro" id="IPR013740">
    <property type="entry name" value="Redoxin"/>
</dbReference>
<evidence type="ECO:0000313" key="4">
    <source>
        <dbReference type="Proteomes" id="UP000274046"/>
    </source>
</evidence>
<evidence type="ECO:0000313" key="3">
    <source>
        <dbReference type="EMBL" id="RNL55846.1"/>
    </source>
</evidence>
<feature type="signal peptide" evidence="1">
    <location>
        <begin position="1"/>
        <end position="33"/>
    </location>
</feature>
<organism evidence="3 4">
    <name type="scientific">Pedobacter jejuensis</name>
    <dbReference type="NCBI Taxonomy" id="1268550"/>
    <lineage>
        <taxon>Bacteria</taxon>
        <taxon>Pseudomonadati</taxon>
        <taxon>Bacteroidota</taxon>
        <taxon>Sphingobacteriia</taxon>
        <taxon>Sphingobacteriales</taxon>
        <taxon>Sphingobacteriaceae</taxon>
        <taxon>Pedobacter</taxon>
    </lineage>
</organism>
<reference evidence="3 4" key="1">
    <citation type="submission" date="2018-10" db="EMBL/GenBank/DDBJ databases">
        <title>Genome sequencing of Pedobacter jejuensis TNB23.</title>
        <authorList>
            <person name="Cho Y.-J."/>
            <person name="Cho A."/>
            <person name="Kim O.-S."/>
        </authorList>
    </citation>
    <scope>NUCLEOTIDE SEQUENCE [LARGE SCALE GENOMIC DNA]</scope>
    <source>
        <strain evidence="3 4">TNB23</strain>
    </source>
</reference>
<accession>A0A3N0C1D6</accession>
<name>A0A3N0C1D6_9SPHI</name>
<dbReference type="InterPro" id="IPR050553">
    <property type="entry name" value="Thioredoxin_ResA/DsbE_sf"/>
</dbReference>
<dbReference type="GO" id="GO:0016491">
    <property type="term" value="F:oxidoreductase activity"/>
    <property type="evidence" value="ECO:0007669"/>
    <property type="project" value="InterPro"/>
</dbReference>
<sequence length="438" mass="48843">MITTFDIPKNTSMKIISISLLIFASLFKLQASAQEANSKSNGSKSTINATSKFSAIGNWRGVFLIKPCTEVPFNFEIKQKDNKPFLSFINAEEHFDGGWVIQKDDSLLIKLDQFDNELAFKVQNDSLVGVLRKQNKTGKPISLSANRKDNYRFKESGKTPAADFSGKYDITFKSKEGKDEQAVGLFKQTGNKLTGTFLRITGDSRYLEGIVDGRNFYLSSFIGSNPSYYKGSFADDGTISGAIISARGNTEFNGSKNKNAALPDATKLTFLKDGYQTLSFSLPDVNGKKISLTDEKYKNKVVILTITGTWCPNCVDEASFIAPWYEKNRDRGIEVIGIHYERQLDSAYVRKALTRFREKFNIKYDQVIAGTPDKTQVAKSLPGLKNFISFPTMIIINKKGAVAQIHTGYSGPATGKYYTDFVESFNNEIDKLMETDSK</sequence>
<proteinExistence type="predicted"/>
<evidence type="ECO:0000259" key="2">
    <source>
        <dbReference type="PROSITE" id="PS51352"/>
    </source>
</evidence>
<feature type="chain" id="PRO_5017970772" evidence="1">
    <location>
        <begin position="34"/>
        <end position="438"/>
    </location>
</feature>
<dbReference type="PANTHER" id="PTHR42852">
    <property type="entry name" value="THIOL:DISULFIDE INTERCHANGE PROTEIN DSBE"/>
    <property type="match status" value="1"/>
</dbReference>
<gene>
    <name evidence="3" type="ORF">D7004_03590</name>
</gene>